<organism evidence="1 2">
    <name type="scientific">Nibrella viscosa</name>
    <dbReference type="NCBI Taxonomy" id="1084524"/>
    <lineage>
        <taxon>Bacteria</taxon>
        <taxon>Pseudomonadati</taxon>
        <taxon>Bacteroidota</taxon>
        <taxon>Cytophagia</taxon>
        <taxon>Cytophagales</taxon>
        <taxon>Spirosomataceae</taxon>
        <taxon>Nibrella</taxon>
    </lineage>
</organism>
<evidence type="ECO:0000313" key="2">
    <source>
        <dbReference type="Proteomes" id="UP001500936"/>
    </source>
</evidence>
<reference evidence="2" key="1">
    <citation type="journal article" date="2019" name="Int. J. Syst. Evol. Microbiol.">
        <title>The Global Catalogue of Microorganisms (GCM) 10K type strain sequencing project: providing services to taxonomists for standard genome sequencing and annotation.</title>
        <authorList>
            <consortium name="The Broad Institute Genomics Platform"/>
            <consortium name="The Broad Institute Genome Sequencing Center for Infectious Disease"/>
            <person name="Wu L."/>
            <person name="Ma J."/>
        </authorList>
    </citation>
    <scope>NUCLEOTIDE SEQUENCE [LARGE SCALE GENOMIC DNA]</scope>
    <source>
        <strain evidence="2">JCM 17925</strain>
    </source>
</reference>
<dbReference type="SUPFAM" id="SSF49464">
    <property type="entry name" value="Carboxypeptidase regulatory domain-like"/>
    <property type="match status" value="1"/>
</dbReference>
<evidence type="ECO:0000313" key="1">
    <source>
        <dbReference type="EMBL" id="GAA4396015.1"/>
    </source>
</evidence>
<keyword evidence="2" id="KW-1185">Reference proteome</keyword>
<sequence>MSKGLPRLVRVLVYGLVLFINIAQAQTIYTLTGRVTEPSGTPVPFAGIAIKGKTAGTTTDDQGRYRLSTKQSGDSLLVSCLGYQSRTYPILPFQNQTIHVTLVPTSQRLEEVKIYGKGGDPAYRIMREVIRHRDEYNPDLLTAYEYESYTKIEAYINNVEQNITTGKGITKPRRGPVGRLLSRLPTITDDDGKPAVPIFISEQFSSYYHRSSPEKAKELVRKTQVKAVGVTDGGLISQFTGTSFQQYNFYRNYLNVLQKDIPSPIADVWQGVYTYRLIDTVSVGESVCYQIDYQPKRTSDLAFAGTIWIDTTTHALVQVEAQIDKWANINFIDEVHIEQEMEPTPAGAWLPVRDSAWVQRLPTARATAPGCWPPAIQLRQQYH</sequence>
<dbReference type="RefSeq" id="WP_345263352.1">
    <property type="nucleotide sequence ID" value="NZ_BAABHB010000001.1"/>
</dbReference>
<dbReference type="InterPro" id="IPR008969">
    <property type="entry name" value="CarboxyPept-like_regulatory"/>
</dbReference>
<proteinExistence type="predicted"/>
<evidence type="ECO:0008006" key="3">
    <source>
        <dbReference type="Google" id="ProtNLM"/>
    </source>
</evidence>
<accession>A0ABP8JTV2</accession>
<protein>
    <recommendedName>
        <fullName evidence="3">CarboxypepD_reg-like domain-containing protein</fullName>
    </recommendedName>
</protein>
<dbReference type="Pfam" id="PF13715">
    <property type="entry name" value="CarbopepD_reg_2"/>
    <property type="match status" value="1"/>
</dbReference>
<comment type="caution">
    <text evidence="1">The sequence shown here is derived from an EMBL/GenBank/DDBJ whole genome shotgun (WGS) entry which is preliminary data.</text>
</comment>
<dbReference type="InterPro" id="IPR043741">
    <property type="entry name" value="DUF5686"/>
</dbReference>
<dbReference type="Pfam" id="PF18939">
    <property type="entry name" value="DUF5686"/>
    <property type="match status" value="1"/>
</dbReference>
<name>A0ABP8JTV2_9BACT</name>
<dbReference type="Proteomes" id="UP001500936">
    <property type="component" value="Unassembled WGS sequence"/>
</dbReference>
<dbReference type="EMBL" id="BAABHB010000001">
    <property type="protein sequence ID" value="GAA4396015.1"/>
    <property type="molecule type" value="Genomic_DNA"/>
</dbReference>
<dbReference type="Gene3D" id="2.60.40.1120">
    <property type="entry name" value="Carboxypeptidase-like, regulatory domain"/>
    <property type="match status" value="1"/>
</dbReference>
<gene>
    <name evidence="1" type="ORF">GCM10023187_03620</name>
</gene>